<gene>
    <name evidence="2" type="ORF">ACFS5P_00270</name>
</gene>
<organism evidence="2 3">
    <name type="scientific">Jeotgalibacillus terrae</name>
    <dbReference type="NCBI Taxonomy" id="587735"/>
    <lineage>
        <taxon>Bacteria</taxon>
        <taxon>Bacillati</taxon>
        <taxon>Bacillota</taxon>
        <taxon>Bacilli</taxon>
        <taxon>Bacillales</taxon>
        <taxon>Caryophanaceae</taxon>
        <taxon>Jeotgalibacillus</taxon>
    </lineage>
</organism>
<dbReference type="CDD" id="cd00093">
    <property type="entry name" value="HTH_XRE"/>
    <property type="match status" value="1"/>
</dbReference>
<proteinExistence type="predicted"/>
<dbReference type="InterPro" id="IPR001387">
    <property type="entry name" value="Cro/C1-type_HTH"/>
</dbReference>
<comment type="caution">
    <text evidence="2">The sequence shown here is derived from an EMBL/GenBank/DDBJ whole genome shotgun (WGS) entry which is preliminary data.</text>
</comment>
<protein>
    <submittedName>
        <fullName evidence="2">Helix-turn-helix domain-containing protein</fullName>
    </submittedName>
</protein>
<dbReference type="SUPFAM" id="SSF47413">
    <property type="entry name" value="lambda repressor-like DNA-binding domains"/>
    <property type="match status" value="1"/>
</dbReference>
<evidence type="ECO:0000313" key="2">
    <source>
        <dbReference type="EMBL" id="MFD2910300.1"/>
    </source>
</evidence>
<dbReference type="Gene3D" id="1.10.260.40">
    <property type="entry name" value="lambda repressor-like DNA-binding domains"/>
    <property type="match status" value="1"/>
</dbReference>
<dbReference type="RefSeq" id="WP_204728139.1">
    <property type="nucleotide sequence ID" value="NZ_JAFBDK010000002.1"/>
</dbReference>
<keyword evidence="3" id="KW-1185">Reference proteome</keyword>
<dbReference type="Pfam" id="PF01381">
    <property type="entry name" value="HTH_3"/>
    <property type="match status" value="1"/>
</dbReference>
<dbReference type="PROSITE" id="PS50943">
    <property type="entry name" value="HTH_CROC1"/>
    <property type="match status" value="1"/>
</dbReference>
<name>A0ABW5ZCS2_9BACL</name>
<sequence>MSLAHILKYYREEVLQISQKNAAYQLNIQPATLSNYERGVRQIPIDTLRRMKDIYHIDDDKFMAMVLYETTDTKVIKESRLELSERVMKAEDRQLIDFLRTYPALLDELRTLSQMPSAKQANKIEMLMQLLRVVKKNGY</sequence>
<feature type="domain" description="HTH cro/C1-type" evidence="1">
    <location>
        <begin position="7"/>
        <end position="62"/>
    </location>
</feature>
<dbReference type="SMART" id="SM00530">
    <property type="entry name" value="HTH_XRE"/>
    <property type="match status" value="1"/>
</dbReference>
<evidence type="ECO:0000313" key="3">
    <source>
        <dbReference type="Proteomes" id="UP001597561"/>
    </source>
</evidence>
<dbReference type="InterPro" id="IPR010982">
    <property type="entry name" value="Lambda_DNA-bd_dom_sf"/>
</dbReference>
<evidence type="ECO:0000259" key="1">
    <source>
        <dbReference type="PROSITE" id="PS50943"/>
    </source>
</evidence>
<reference evidence="3" key="1">
    <citation type="journal article" date="2019" name="Int. J. Syst. Evol. Microbiol.">
        <title>The Global Catalogue of Microorganisms (GCM) 10K type strain sequencing project: providing services to taxonomists for standard genome sequencing and annotation.</title>
        <authorList>
            <consortium name="The Broad Institute Genomics Platform"/>
            <consortium name="The Broad Institute Genome Sequencing Center for Infectious Disease"/>
            <person name="Wu L."/>
            <person name="Ma J."/>
        </authorList>
    </citation>
    <scope>NUCLEOTIDE SEQUENCE [LARGE SCALE GENOMIC DNA]</scope>
    <source>
        <strain evidence="3">KCTC 13528</strain>
    </source>
</reference>
<dbReference type="Proteomes" id="UP001597561">
    <property type="component" value="Unassembled WGS sequence"/>
</dbReference>
<dbReference type="EMBL" id="JBHUPG010000001">
    <property type="protein sequence ID" value="MFD2910300.1"/>
    <property type="molecule type" value="Genomic_DNA"/>
</dbReference>
<accession>A0ABW5ZCS2</accession>